<proteinExistence type="predicted"/>
<dbReference type="Proteomes" id="UP000706525">
    <property type="component" value="Unassembled WGS sequence"/>
</dbReference>
<feature type="region of interest" description="Disordered" evidence="1">
    <location>
        <begin position="477"/>
        <end position="498"/>
    </location>
</feature>
<accession>A0ABN7ZED2</accession>
<protein>
    <submittedName>
        <fullName evidence="2">Uncharacterized protein</fullName>
    </submittedName>
</protein>
<name>A0ABN7ZED2_9BURK</name>
<evidence type="ECO:0000313" key="2">
    <source>
        <dbReference type="EMBL" id="CAG9184325.1"/>
    </source>
</evidence>
<keyword evidence="3" id="KW-1185">Reference proteome</keyword>
<dbReference type="RefSeq" id="WP_223994252.1">
    <property type="nucleotide sequence ID" value="NZ_CAJZAG010000012.1"/>
</dbReference>
<reference evidence="2 3" key="1">
    <citation type="submission" date="2021-08" db="EMBL/GenBank/DDBJ databases">
        <authorList>
            <person name="Peeters C."/>
        </authorList>
    </citation>
    <scope>NUCLEOTIDE SEQUENCE [LARGE SCALE GENOMIC DNA]</scope>
    <source>
        <strain evidence="2 3">LMG 32289</strain>
    </source>
</reference>
<organism evidence="2 3">
    <name type="scientific">Cupriavidus pampae</name>
    <dbReference type="NCBI Taxonomy" id="659251"/>
    <lineage>
        <taxon>Bacteria</taxon>
        <taxon>Pseudomonadati</taxon>
        <taxon>Pseudomonadota</taxon>
        <taxon>Betaproteobacteria</taxon>
        <taxon>Burkholderiales</taxon>
        <taxon>Burkholderiaceae</taxon>
        <taxon>Cupriavidus</taxon>
    </lineage>
</organism>
<gene>
    <name evidence="2" type="ORF">LMG32289_05586</name>
</gene>
<evidence type="ECO:0000256" key="1">
    <source>
        <dbReference type="SAM" id="MobiDB-lite"/>
    </source>
</evidence>
<sequence length="498" mass="55332">MSESTKPLADRLVVENFPLLRASVQGRSLQRFEQAVAHLAEGIRLDAIPNVTLTEAKEAVNRTIDEAEQSLRDVARGDDTPEAVKDILIWGSIPYAHTIPGRIKKLQALRVECPAMTAAMALYEEILPLSAALDDLKKKAIKKAPPKPAEERKERFAPNRPQNATVMLVRNLLLGIVNEKFDEVREHKAEALRRTLHRYLGAVADAEKPQRPAEFFKDRPGHASDISELVDVKRDAARKVYVITVRDDAEATIAKKAQEHADYVRDVFVNKNLRKTTAIVDAKGNLKDATVRHISVYADGLDGTLKFAFEDGSSFSAKQQVVGSHSIHGRFFLRYPLTFHDVTMPDGKPMPQPSEERMNLIFAGRYYGTIAAPESERRLLESMPGIRLGAYDAAKGAFLVELTEEALRKLDDFSADFRADVKPRSFEDLANMTDDGLAAELAWHAWAASLNDARIYERLHVPLDELQAHVAQKARDKAMQKSFGPASGKDASPGITPS</sequence>
<dbReference type="EMBL" id="CAJZAG010000012">
    <property type="protein sequence ID" value="CAG9184325.1"/>
    <property type="molecule type" value="Genomic_DNA"/>
</dbReference>
<evidence type="ECO:0000313" key="3">
    <source>
        <dbReference type="Proteomes" id="UP000706525"/>
    </source>
</evidence>
<comment type="caution">
    <text evidence="2">The sequence shown here is derived from an EMBL/GenBank/DDBJ whole genome shotgun (WGS) entry which is preliminary data.</text>
</comment>